<dbReference type="OrthoDB" id="79687at2759"/>
<feature type="region of interest" description="Disordered" evidence="2">
    <location>
        <begin position="803"/>
        <end position="830"/>
    </location>
</feature>
<reference evidence="4" key="1">
    <citation type="submission" date="2021-06" db="EMBL/GenBank/DDBJ databases">
        <authorList>
            <person name="Hodson N. C."/>
            <person name="Mongue J. A."/>
            <person name="Jaron S. K."/>
        </authorList>
    </citation>
    <scope>NUCLEOTIDE SEQUENCE</scope>
</reference>
<dbReference type="PANTHER" id="PTHR12984:SF16">
    <property type="entry name" value="BLACK MATCH, ISOFORM H"/>
    <property type="match status" value="1"/>
</dbReference>
<keyword evidence="5" id="KW-1185">Reference proteome</keyword>
<protein>
    <recommendedName>
        <fullName evidence="3">Protein kinase domain-containing protein</fullName>
    </recommendedName>
</protein>
<comment type="caution">
    <text evidence="4">The sequence shown here is derived from an EMBL/GenBank/DDBJ whole genome shotgun (WGS) entry which is preliminary data.</text>
</comment>
<name>A0A8J2P1E4_9HEXA</name>
<sequence length="844" mass="95330">MDWECDEHMGYLAIYSVAVWQWRRSVYVAVLKSLGGYGQVGDIVGGCGSKTINEQGQHYHQYQTNQLENNALGQYFELGRFVATAGPESIWKIFDGYRKSDGKEVSIFIFEKRSVEKIHKPKRKETITEILRASVRQLERFRHPKILQVVYPVEECAETLAFASEPVIGSLSNLLSDETTSIFLDIELKYGILQLTEALQFLHYSGRVLHRNVCPSSILVTKRGTWKLAGLEFTERANDIDGLEPINCQPWTSRLPKSGQPDLDYTAPETQTSSTCSILSDMFSLGMVISSIFNNGKSLINSNHSSSNYLKQIEGLEAQLHNILPRVPIGLQEALIRLVNKEPRQRPTSQLLALIKYFSDPSVHALQFLDVISMKDPSQKAHFYRHSLKEVLPYIPRKLWFQHVWPALQTEMKTQEVLAAVLQPILFLIEQSSQMDYETIILPTFRQVFSTPKSIQATVTLLENLHIILDKQANAELKAQVLPMLYNAFDSTTIQVQNAALVCAANISHHLDESSARKIILPKTKQVYEKYSSDLKIVLNVFTCIEKILDKLERNMLIEDVLPLLWEVKLQDADITVKVVQIYRLMLNDKKYGLSVNIMATRVMPTLLPQTVNPSLNLEQFSTLVAVLQDMLDHIDRNQRNKLKLDHLTLGSPPLDDVRHRTLRHQRSSDNMINVPMNSFHVPNVRIDQRKTSSAEDMMARKNSTEVYGSPDSNFLRVTNTSFPIRRLSDNTMMPPKIRIAPSTASSPGGSNDTLPIRRHSSIGPQERRASVINLSPPTLARSIGGSMPTTNNIPFLSTSMTSLKSRRPSMVHHTHPQQGSSSGLLQQLGTGMVKMSKLISGDR</sequence>
<evidence type="ECO:0000313" key="4">
    <source>
        <dbReference type="EMBL" id="CAG7727444.1"/>
    </source>
</evidence>
<evidence type="ECO:0000256" key="1">
    <source>
        <dbReference type="ARBA" id="ARBA00038349"/>
    </source>
</evidence>
<feature type="compositionally biased region" description="Basic residues" evidence="2">
    <location>
        <begin position="805"/>
        <end position="816"/>
    </location>
</feature>
<dbReference type="Pfam" id="PF00069">
    <property type="entry name" value="Pkinase"/>
    <property type="match status" value="1"/>
</dbReference>
<dbReference type="InterPro" id="IPR000719">
    <property type="entry name" value="Prot_kinase_dom"/>
</dbReference>
<evidence type="ECO:0000256" key="2">
    <source>
        <dbReference type="SAM" id="MobiDB-lite"/>
    </source>
</evidence>
<dbReference type="Proteomes" id="UP000708208">
    <property type="component" value="Unassembled WGS sequence"/>
</dbReference>
<gene>
    <name evidence="4" type="ORF">AFUS01_LOCUS16286</name>
</gene>
<dbReference type="InterPro" id="IPR051177">
    <property type="entry name" value="CIK-Related_Protein"/>
</dbReference>
<dbReference type="EMBL" id="CAJVCH010148532">
    <property type="protein sequence ID" value="CAG7727444.1"/>
    <property type="molecule type" value="Genomic_DNA"/>
</dbReference>
<accession>A0A8J2P1E4</accession>
<organism evidence="4 5">
    <name type="scientific">Allacma fusca</name>
    <dbReference type="NCBI Taxonomy" id="39272"/>
    <lineage>
        <taxon>Eukaryota</taxon>
        <taxon>Metazoa</taxon>
        <taxon>Ecdysozoa</taxon>
        <taxon>Arthropoda</taxon>
        <taxon>Hexapoda</taxon>
        <taxon>Collembola</taxon>
        <taxon>Symphypleona</taxon>
        <taxon>Sminthuridae</taxon>
        <taxon>Allacma</taxon>
    </lineage>
</organism>
<evidence type="ECO:0000313" key="5">
    <source>
        <dbReference type="Proteomes" id="UP000708208"/>
    </source>
</evidence>
<dbReference type="CDD" id="cd14011">
    <property type="entry name" value="PK_SCY1_like"/>
    <property type="match status" value="1"/>
</dbReference>
<feature type="domain" description="Protein kinase" evidence="3">
    <location>
        <begin position="76"/>
        <end position="358"/>
    </location>
</feature>
<dbReference type="SMART" id="SM00220">
    <property type="entry name" value="S_TKc"/>
    <property type="match status" value="1"/>
</dbReference>
<evidence type="ECO:0000259" key="3">
    <source>
        <dbReference type="PROSITE" id="PS50011"/>
    </source>
</evidence>
<dbReference type="GO" id="GO:0005524">
    <property type="term" value="F:ATP binding"/>
    <property type="evidence" value="ECO:0007669"/>
    <property type="project" value="InterPro"/>
</dbReference>
<feature type="compositionally biased region" description="Low complexity" evidence="2">
    <location>
        <begin position="818"/>
        <end position="830"/>
    </location>
</feature>
<proteinExistence type="inferred from homology"/>
<dbReference type="PROSITE" id="PS50011">
    <property type="entry name" value="PROTEIN_KINASE_DOM"/>
    <property type="match status" value="1"/>
</dbReference>
<comment type="similarity">
    <text evidence="1">Belongs to the protein kinase superfamily.</text>
</comment>
<dbReference type="PANTHER" id="PTHR12984">
    <property type="entry name" value="SCY1-RELATED S/T PROTEIN KINASE-LIKE"/>
    <property type="match status" value="1"/>
</dbReference>
<dbReference type="AlphaFoldDB" id="A0A8J2P1E4"/>
<dbReference type="GO" id="GO:0004672">
    <property type="term" value="F:protein kinase activity"/>
    <property type="evidence" value="ECO:0007669"/>
    <property type="project" value="InterPro"/>
</dbReference>